<keyword evidence="3" id="KW-1185">Reference proteome</keyword>
<organism evidence="2 3">
    <name type="scientific">Frankliniella fusca</name>
    <dbReference type="NCBI Taxonomy" id="407009"/>
    <lineage>
        <taxon>Eukaryota</taxon>
        <taxon>Metazoa</taxon>
        <taxon>Ecdysozoa</taxon>
        <taxon>Arthropoda</taxon>
        <taxon>Hexapoda</taxon>
        <taxon>Insecta</taxon>
        <taxon>Pterygota</taxon>
        <taxon>Neoptera</taxon>
        <taxon>Paraneoptera</taxon>
        <taxon>Thysanoptera</taxon>
        <taxon>Terebrantia</taxon>
        <taxon>Thripoidea</taxon>
        <taxon>Thripidae</taxon>
        <taxon>Frankliniella</taxon>
    </lineage>
</organism>
<evidence type="ECO:0000256" key="1">
    <source>
        <dbReference type="SAM" id="MobiDB-lite"/>
    </source>
</evidence>
<dbReference type="Proteomes" id="UP001219518">
    <property type="component" value="Unassembled WGS sequence"/>
</dbReference>
<dbReference type="PANTHER" id="PTHR46113:SF1">
    <property type="entry name" value="PEPTIDASE M17 LEUCYL AMINOPEPTIDASE N-TERMINAL DOMAIN-CONTAINING PROTEIN"/>
    <property type="match status" value="1"/>
</dbReference>
<proteinExistence type="predicted"/>
<name>A0AAE1HIS6_9NEOP</name>
<dbReference type="AlphaFoldDB" id="A0AAE1HIS6"/>
<gene>
    <name evidence="2" type="ORF">KUF71_011295</name>
</gene>
<reference evidence="2" key="1">
    <citation type="submission" date="2021-07" db="EMBL/GenBank/DDBJ databases">
        <authorList>
            <person name="Catto M.A."/>
            <person name="Jacobson A."/>
            <person name="Kennedy G."/>
            <person name="Labadie P."/>
            <person name="Hunt B.G."/>
            <person name="Srinivasan R."/>
        </authorList>
    </citation>
    <scope>NUCLEOTIDE SEQUENCE</scope>
    <source>
        <strain evidence="2">PL_HMW_Pooled</strain>
        <tissue evidence="2">Head</tissue>
    </source>
</reference>
<feature type="region of interest" description="Disordered" evidence="1">
    <location>
        <begin position="50"/>
        <end position="119"/>
    </location>
</feature>
<feature type="compositionally biased region" description="Polar residues" evidence="1">
    <location>
        <begin position="95"/>
        <end position="109"/>
    </location>
</feature>
<dbReference type="PANTHER" id="PTHR46113">
    <property type="entry name" value="SNAC DOMAIN-CONTAINING PROTEIN"/>
    <property type="match status" value="1"/>
</dbReference>
<reference evidence="2" key="2">
    <citation type="journal article" date="2023" name="BMC Genomics">
        <title>Pest status, molecular evolution, and epigenetic factors derived from the genome assembly of Frankliniella fusca, a thysanopteran phytovirus vector.</title>
        <authorList>
            <person name="Catto M.A."/>
            <person name="Labadie P.E."/>
            <person name="Jacobson A.L."/>
            <person name="Kennedy G.G."/>
            <person name="Srinivasan R."/>
            <person name="Hunt B.G."/>
        </authorList>
    </citation>
    <scope>NUCLEOTIDE SEQUENCE</scope>
    <source>
        <strain evidence="2">PL_HMW_Pooled</strain>
    </source>
</reference>
<sequence length="599" mass="66787">MEATMLKAKDKGVREAYEEDIEFLKDQRSLRVFVMGGIDIKMKMKDVRAAQAKENSGERIKKWMSQPEPTDVLSDEEADEIDGILQNDKGGGNDSDWQSPRPSSTSSCPGSRGTRKVVSPEVASALDATKLSSRMAADVLSAALVAAGVDLKETNVNPSTIHRVREKHRAQAVASMKENLDVDDVLVLHWDGKKVHTLEGVGPNQKPHLERQAVIVTGITTDKLLGAPAMPSGGAQDISTAIIDLLRTWKLEDRIRAMAFDTTTVNSGCSHGIAVRIEAALGRTLVWLPCRHHIFERILESVFREVMGSSSGPEEKIFKDLEAQWSSIDQTKFSAFKELALTRRHLSESAEETIQFAREQIQEKQPRADYLELLRLTIIYLGGVPDGGVGFCHPGPISSARWMAVALSCLRLALFRRQVQLQKSVADAVLQVVIFVVRVYVRAWFRAPLSVEAPRNDLDTLKQLIDYKHVNKRDGAEDPARKRSKLQLTEVPSMSVSDVVTKNSRQLLDILLIDSGFLESPVVGWNDRADYNKKGLDIVKHLLVVNDCTERGVKLFKDCNKTVTKKEESFQDLVESVDAHRKSRPDFKKSTLVKKYTQA</sequence>
<accession>A0AAE1HIS6</accession>
<dbReference type="EMBL" id="JAHWGI010001065">
    <property type="protein sequence ID" value="KAK3922119.1"/>
    <property type="molecule type" value="Genomic_DNA"/>
</dbReference>
<protein>
    <submittedName>
        <fullName evidence="2">Transcription initiation factor TFIID subunit 4</fullName>
    </submittedName>
</protein>
<evidence type="ECO:0000313" key="2">
    <source>
        <dbReference type="EMBL" id="KAK3922119.1"/>
    </source>
</evidence>
<feature type="compositionally biased region" description="Acidic residues" evidence="1">
    <location>
        <begin position="73"/>
        <end position="82"/>
    </location>
</feature>
<comment type="caution">
    <text evidence="2">The sequence shown here is derived from an EMBL/GenBank/DDBJ whole genome shotgun (WGS) entry which is preliminary data.</text>
</comment>
<evidence type="ECO:0000313" key="3">
    <source>
        <dbReference type="Proteomes" id="UP001219518"/>
    </source>
</evidence>